<protein>
    <recommendedName>
        <fullName evidence="7">DNA repair protein RAD51 homolog 3</fullName>
    </recommendedName>
</protein>
<dbReference type="InterPro" id="IPR027417">
    <property type="entry name" value="P-loop_NTPase"/>
</dbReference>
<dbReference type="EnsemblMetazoa" id="SMAR007764-RA">
    <property type="protein sequence ID" value="SMAR007764-PA"/>
    <property type="gene ID" value="SMAR007764"/>
</dbReference>
<dbReference type="PANTHER" id="PTHR46239">
    <property type="entry name" value="DNA REPAIR PROTEIN RAD51 HOMOLOG 3 RAD51C"/>
    <property type="match status" value="1"/>
</dbReference>
<dbReference type="Pfam" id="PF08423">
    <property type="entry name" value="Rad51"/>
    <property type="match status" value="1"/>
</dbReference>
<dbReference type="PANTHER" id="PTHR46239:SF1">
    <property type="entry name" value="DNA REPAIR PROTEIN RAD51 HOMOLOG 3"/>
    <property type="match status" value="1"/>
</dbReference>
<dbReference type="GO" id="GO:0008821">
    <property type="term" value="F:crossover junction DNA endonuclease activity"/>
    <property type="evidence" value="ECO:0007669"/>
    <property type="project" value="TreeGrafter"/>
</dbReference>
<dbReference type="InterPro" id="IPR003593">
    <property type="entry name" value="AAA+_ATPase"/>
</dbReference>
<dbReference type="Proteomes" id="UP000014500">
    <property type="component" value="Unassembled WGS sequence"/>
</dbReference>
<dbReference type="InterPro" id="IPR020588">
    <property type="entry name" value="RecA_ATP-bd"/>
</dbReference>
<dbReference type="eggNOG" id="KOG1434">
    <property type="taxonomic scope" value="Eukaryota"/>
</dbReference>
<dbReference type="GO" id="GO:0000707">
    <property type="term" value="P:meiotic DNA recombinase assembly"/>
    <property type="evidence" value="ECO:0007669"/>
    <property type="project" value="TreeGrafter"/>
</dbReference>
<dbReference type="PIRSF" id="PIRSF005856">
    <property type="entry name" value="Rad51"/>
    <property type="match status" value="1"/>
</dbReference>
<keyword evidence="10" id="KW-1185">Reference proteome</keyword>
<evidence type="ECO:0000256" key="5">
    <source>
        <dbReference type="ARBA" id="ARBA00023204"/>
    </source>
</evidence>
<dbReference type="GO" id="GO:0033063">
    <property type="term" value="C:Rad51B-Rad51C-Rad51D-XRCC2 complex"/>
    <property type="evidence" value="ECO:0007669"/>
    <property type="project" value="TreeGrafter"/>
</dbReference>
<keyword evidence="3" id="KW-0227">DNA damage</keyword>
<dbReference type="SMART" id="SM00382">
    <property type="entry name" value="AAA"/>
    <property type="match status" value="1"/>
</dbReference>
<evidence type="ECO:0000256" key="6">
    <source>
        <dbReference type="ARBA" id="ARBA00023242"/>
    </source>
</evidence>
<dbReference type="PROSITE" id="PS50162">
    <property type="entry name" value="RECA_2"/>
    <property type="match status" value="1"/>
</dbReference>
<dbReference type="InterPro" id="IPR013632">
    <property type="entry name" value="Rad51_C"/>
</dbReference>
<organism evidence="9 10">
    <name type="scientific">Strigamia maritima</name>
    <name type="common">European centipede</name>
    <name type="synonym">Geophilus maritimus</name>
    <dbReference type="NCBI Taxonomy" id="126957"/>
    <lineage>
        <taxon>Eukaryota</taxon>
        <taxon>Metazoa</taxon>
        <taxon>Ecdysozoa</taxon>
        <taxon>Arthropoda</taxon>
        <taxon>Myriapoda</taxon>
        <taxon>Chilopoda</taxon>
        <taxon>Pleurostigmophora</taxon>
        <taxon>Geophilomorpha</taxon>
        <taxon>Linotaeniidae</taxon>
        <taxon>Strigamia</taxon>
    </lineage>
</organism>
<dbReference type="GO" id="GO:0140664">
    <property type="term" value="F:ATP-dependent DNA damage sensor activity"/>
    <property type="evidence" value="ECO:0007669"/>
    <property type="project" value="InterPro"/>
</dbReference>
<evidence type="ECO:0000256" key="7">
    <source>
        <dbReference type="ARBA" id="ARBA00040674"/>
    </source>
</evidence>
<dbReference type="GO" id="GO:0005524">
    <property type="term" value="F:ATP binding"/>
    <property type="evidence" value="ECO:0007669"/>
    <property type="project" value="UniProtKB-KW"/>
</dbReference>
<evidence type="ECO:0000256" key="1">
    <source>
        <dbReference type="ARBA" id="ARBA00004123"/>
    </source>
</evidence>
<dbReference type="OMA" id="AMETFTV"/>
<evidence type="ECO:0000256" key="3">
    <source>
        <dbReference type="ARBA" id="ARBA00022763"/>
    </source>
</evidence>
<evidence type="ECO:0000313" key="9">
    <source>
        <dbReference type="EnsemblMetazoa" id="SMAR007764-PA"/>
    </source>
</evidence>
<evidence type="ECO:0000256" key="2">
    <source>
        <dbReference type="ARBA" id="ARBA00022741"/>
    </source>
</evidence>
<dbReference type="EMBL" id="JH431806">
    <property type="status" value="NOT_ANNOTATED_CDS"/>
    <property type="molecule type" value="Genomic_DNA"/>
</dbReference>
<keyword evidence="5" id="KW-0234">DNA repair</keyword>
<dbReference type="HOGENOM" id="CLU_041732_1_1_1"/>
<accession>T1J2H1</accession>
<dbReference type="PhylomeDB" id="T1J2H1"/>
<sequence>MQRSLNTFPISSGIRSKLTSNGYNIAEDLKNVDPVELTKEIGITLEEASTILDLIAPQTDNKSISLLDLLKDENHSRQIITFSQKLDEMLGGGIPLSKITEIAGPPGIGKTQFCLQLSVDVQIPREFAGLGEQVVYIDTEGTFTFERLKDIANATIHHCHSISRSLSAVNNFTVSSILENIHYFRCIDHIQLIATINLLPDHIKANPKIRLIIIDNIALPFRIQFEGKVNARTRILSELGQTLTQLATEYKLAVVITNQMSTNFESEGRSSLIPALGETWGHTCTLRLILSWQGNQRFATLNKSPFKQESTVQFQIIVNGKKIIYKM</sequence>
<keyword evidence="2" id="KW-0547">Nucleotide-binding</keyword>
<dbReference type="GO" id="GO:0000400">
    <property type="term" value="F:four-way junction DNA binding"/>
    <property type="evidence" value="ECO:0007669"/>
    <property type="project" value="TreeGrafter"/>
</dbReference>
<evidence type="ECO:0000313" key="10">
    <source>
        <dbReference type="Proteomes" id="UP000014500"/>
    </source>
</evidence>
<dbReference type="InterPro" id="IPR016467">
    <property type="entry name" value="DNA_recomb/repair_RecA-like"/>
</dbReference>
<evidence type="ECO:0000256" key="4">
    <source>
        <dbReference type="ARBA" id="ARBA00022840"/>
    </source>
</evidence>
<dbReference type="CDD" id="cd19492">
    <property type="entry name" value="Rad51C"/>
    <property type="match status" value="1"/>
</dbReference>
<dbReference type="GO" id="GO:0033065">
    <property type="term" value="C:Rad51C-XRCC3 complex"/>
    <property type="evidence" value="ECO:0007669"/>
    <property type="project" value="TreeGrafter"/>
</dbReference>
<feature type="domain" description="RecA family profile 1" evidence="8">
    <location>
        <begin position="75"/>
        <end position="260"/>
    </location>
</feature>
<evidence type="ECO:0000259" key="8">
    <source>
        <dbReference type="PROSITE" id="PS50162"/>
    </source>
</evidence>
<dbReference type="STRING" id="126957.T1J2H1"/>
<keyword evidence="4" id="KW-0067">ATP-binding</keyword>
<dbReference type="AlphaFoldDB" id="T1J2H1"/>
<name>T1J2H1_STRMM</name>
<reference evidence="10" key="1">
    <citation type="submission" date="2011-05" db="EMBL/GenBank/DDBJ databases">
        <authorList>
            <person name="Richards S.R."/>
            <person name="Qu J."/>
            <person name="Jiang H."/>
            <person name="Jhangiani S.N."/>
            <person name="Agravi P."/>
            <person name="Goodspeed R."/>
            <person name="Gross S."/>
            <person name="Mandapat C."/>
            <person name="Jackson L."/>
            <person name="Mathew T."/>
            <person name="Pu L."/>
            <person name="Thornton R."/>
            <person name="Saada N."/>
            <person name="Wilczek-Boney K.B."/>
            <person name="Lee S."/>
            <person name="Kovar C."/>
            <person name="Wu Y."/>
            <person name="Scherer S.E."/>
            <person name="Worley K.C."/>
            <person name="Muzny D.M."/>
            <person name="Gibbs R."/>
        </authorList>
    </citation>
    <scope>NUCLEOTIDE SEQUENCE</scope>
    <source>
        <strain evidence="10">Brora</strain>
    </source>
</reference>
<dbReference type="InterPro" id="IPR052093">
    <property type="entry name" value="HR_Repair_Mediator"/>
</dbReference>
<dbReference type="Gene3D" id="3.40.50.300">
    <property type="entry name" value="P-loop containing nucleotide triphosphate hydrolases"/>
    <property type="match status" value="1"/>
</dbReference>
<dbReference type="GO" id="GO:0005657">
    <property type="term" value="C:replication fork"/>
    <property type="evidence" value="ECO:0007669"/>
    <property type="project" value="TreeGrafter"/>
</dbReference>
<dbReference type="SUPFAM" id="SSF52540">
    <property type="entry name" value="P-loop containing nucleoside triphosphate hydrolases"/>
    <property type="match status" value="1"/>
</dbReference>
<proteinExistence type="predicted"/>
<dbReference type="GO" id="GO:0007131">
    <property type="term" value="P:reciprocal meiotic recombination"/>
    <property type="evidence" value="ECO:0007669"/>
    <property type="project" value="TreeGrafter"/>
</dbReference>
<comment type="subcellular location">
    <subcellularLocation>
        <location evidence="1">Nucleus</location>
    </subcellularLocation>
</comment>
<reference evidence="9" key="2">
    <citation type="submission" date="2015-02" db="UniProtKB">
        <authorList>
            <consortium name="EnsemblMetazoa"/>
        </authorList>
    </citation>
    <scope>IDENTIFICATION</scope>
</reference>
<keyword evidence="6" id="KW-0539">Nucleus</keyword>